<dbReference type="Proteomes" id="UP000004105">
    <property type="component" value="Unassembled WGS sequence"/>
</dbReference>
<evidence type="ECO:0000313" key="3">
    <source>
        <dbReference type="Proteomes" id="UP000004105"/>
    </source>
</evidence>
<keyword evidence="1" id="KW-1133">Transmembrane helix</keyword>
<dbReference type="EMBL" id="AFAY01000035">
    <property type="protein sequence ID" value="EGF10505.1"/>
    <property type="molecule type" value="Genomic_DNA"/>
</dbReference>
<comment type="caution">
    <text evidence="2">The sequence shown here is derived from an EMBL/GenBank/DDBJ whole genome shotgun (WGS) entry which is preliminary data.</text>
</comment>
<keyword evidence="1" id="KW-0812">Transmembrane</keyword>
<keyword evidence="3" id="KW-1185">Reference proteome</keyword>
<keyword evidence="1" id="KW-0472">Membrane</keyword>
<name>F2BDA9_9NEIS</name>
<proteinExistence type="predicted"/>
<protein>
    <submittedName>
        <fullName evidence="2">Uncharacterized protein</fullName>
    </submittedName>
</protein>
<dbReference type="STRING" id="267212.GCA_001063965_01031"/>
<dbReference type="RefSeq" id="WP_007342721.1">
    <property type="nucleotide sequence ID" value="NZ_GL878494.1"/>
</dbReference>
<dbReference type="AlphaFoldDB" id="F2BDA9"/>
<dbReference type="OrthoDB" id="8611683at2"/>
<reference evidence="2 3" key="1">
    <citation type="submission" date="2011-02" db="EMBL/GenBank/DDBJ databases">
        <authorList>
            <person name="Muzny D."/>
            <person name="Qin X."/>
            <person name="Deng J."/>
            <person name="Jiang H."/>
            <person name="Liu Y."/>
            <person name="Qu J."/>
            <person name="Song X.-Z."/>
            <person name="Zhang L."/>
            <person name="Thornton R."/>
            <person name="Coyle M."/>
            <person name="Francisco L."/>
            <person name="Jackson L."/>
            <person name="Javaid M."/>
            <person name="Korchina V."/>
            <person name="Kovar C."/>
            <person name="Mata R."/>
            <person name="Mathew T."/>
            <person name="Ngo R."/>
            <person name="Nguyen L."/>
            <person name="Nguyen N."/>
            <person name="Okwuonu G."/>
            <person name="Ongeri F."/>
            <person name="Pham C."/>
            <person name="Simmons D."/>
            <person name="Wilczek-Boney K."/>
            <person name="Hale W."/>
            <person name="Jakkamsetti A."/>
            <person name="Pham P."/>
            <person name="Ruth R."/>
            <person name="San Lucas F."/>
            <person name="Warren J."/>
            <person name="Zhang J."/>
            <person name="Zhao Z."/>
            <person name="Zhou C."/>
            <person name="Zhu D."/>
            <person name="Lee S."/>
            <person name="Bess C."/>
            <person name="Blankenburg K."/>
            <person name="Forbes L."/>
            <person name="Fu Q."/>
            <person name="Gubbala S."/>
            <person name="Hirani K."/>
            <person name="Jayaseelan J.C."/>
            <person name="Lara F."/>
            <person name="Munidasa M."/>
            <person name="Palculict T."/>
            <person name="Patil S."/>
            <person name="Pu L.-L."/>
            <person name="Saada N."/>
            <person name="Tang L."/>
            <person name="Weissenberger G."/>
            <person name="Zhu Y."/>
            <person name="Hemphill L."/>
            <person name="Shang Y."/>
            <person name="Youmans B."/>
            <person name="Ayvaz T."/>
            <person name="Ross M."/>
            <person name="Santibanez J."/>
            <person name="Aqrawi P."/>
            <person name="Gross S."/>
            <person name="Joshi V."/>
            <person name="Fowler G."/>
            <person name="Nazareth L."/>
            <person name="Reid J."/>
            <person name="Worley K."/>
            <person name="Petrosino J."/>
            <person name="Highlander S."/>
            <person name="Gibbs R."/>
        </authorList>
    </citation>
    <scope>NUCLEOTIDE SEQUENCE [LARGE SCALE GENOMIC DNA]</scope>
    <source>
        <strain evidence="2 3">ATCC BAA-1200</strain>
    </source>
</reference>
<sequence>MTDDQTQALLTARLLATLPYTAAANALLFALSAQAGGLGFALHLPLAAALACCHIRLDFDRRIFADFALGLCTPAAFDQALAQSGLRRKIPPARPMARRGAGALSLWRKYLYLTAAQMLLLAAQAV</sequence>
<feature type="transmembrane region" description="Helical" evidence="1">
    <location>
        <begin position="33"/>
        <end position="53"/>
    </location>
</feature>
<gene>
    <name evidence="2" type="ORF">HMPREF9123_1715</name>
</gene>
<evidence type="ECO:0000256" key="1">
    <source>
        <dbReference type="SAM" id="Phobius"/>
    </source>
</evidence>
<accession>F2BDA9</accession>
<organism evidence="2 3">
    <name type="scientific">Neisseria bacilliformis ATCC BAA-1200</name>
    <dbReference type="NCBI Taxonomy" id="888742"/>
    <lineage>
        <taxon>Bacteria</taxon>
        <taxon>Pseudomonadati</taxon>
        <taxon>Pseudomonadota</taxon>
        <taxon>Betaproteobacteria</taxon>
        <taxon>Neisseriales</taxon>
        <taxon>Neisseriaceae</taxon>
        <taxon>Neisseria</taxon>
    </lineage>
</organism>
<evidence type="ECO:0000313" key="2">
    <source>
        <dbReference type="EMBL" id="EGF10505.1"/>
    </source>
</evidence>
<dbReference type="HOGENOM" id="CLU_2001419_0_0_4"/>